<dbReference type="AlphaFoldDB" id="A0A7C9HQE2"/>
<organism evidence="1 2">
    <name type="scientific">Deinococcus arboris</name>
    <dbReference type="NCBI Taxonomy" id="2682977"/>
    <lineage>
        <taxon>Bacteria</taxon>
        <taxon>Thermotogati</taxon>
        <taxon>Deinococcota</taxon>
        <taxon>Deinococci</taxon>
        <taxon>Deinococcales</taxon>
        <taxon>Deinococcaceae</taxon>
        <taxon>Deinococcus</taxon>
    </lineage>
</organism>
<accession>A0A7C9HQE2</accession>
<protein>
    <recommendedName>
        <fullName evidence="3">Lipoprotein</fullName>
    </recommendedName>
</protein>
<evidence type="ECO:0008006" key="3">
    <source>
        <dbReference type="Google" id="ProtNLM"/>
    </source>
</evidence>
<dbReference type="RefSeq" id="WP_157457985.1">
    <property type="nucleotide sequence ID" value="NZ_WQLB01000003.1"/>
</dbReference>
<gene>
    <name evidence="1" type="ORF">GO986_04130</name>
</gene>
<keyword evidence="2" id="KW-1185">Reference proteome</keyword>
<evidence type="ECO:0000313" key="2">
    <source>
        <dbReference type="Proteomes" id="UP000483286"/>
    </source>
</evidence>
<comment type="caution">
    <text evidence="1">The sequence shown here is derived from an EMBL/GenBank/DDBJ whole genome shotgun (WGS) entry which is preliminary data.</text>
</comment>
<dbReference type="EMBL" id="WQLB01000003">
    <property type="protein sequence ID" value="MVN85947.1"/>
    <property type="molecule type" value="Genomic_DNA"/>
</dbReference>
<name>A0A7C9HQE2_9DEIO</name>
<reference evidence="1 2" key="1">
    <citation type="submission" date="2019-12" db="EMBL/GenBank/DDBJ databases">
        <title>Deinococcus sp. HMF7620 Genome sequencing and assembly.</title>
        <authorList>
            <person name="Kang H."/>
            <person name="Kim H."/>
            <person name="Joh K."/>
        </authorList>
    </citation>
    <scope>NUCLEOTIDE SEQUENCE [LARGE SCALE GENOMIC DNA]</scope>
    <source>
        <strain evidence="1 2">HMF7620</strain>
    </source>
</reference>
<proteinExistence type="predicted"/>
<dbReference type="Proteomes" id="UP000483286">
    <property type="component" value="Unassembled WGS sequence"/>
</dbReference>
<dbReference type="PROSITE" id="PS51257">
    <property type="entry name" value="PROKAR_LIPOPROTEIN"/>
    <property type="match status" value="1"/>
</dbReference>
<sequence>MRLLSLVSTLLLAACAPTTTVNDLKGPLVEGERWTITGADQNNDKMSGEVVVPAAPDYDRTDRRWAYEDANAYIRYTESNQHFEVWDTRDPKRLLVCIVRQPYSAGVREYVGVSVAGAMADLDAVFAKLSGTGTKLTGGDCTVKRGG</sequence>
<evidence type="ECO:0000313" key="1">
    <source>
        <dbReference type="EMBL" id="MVN85947.1"/>
    </source>
</evidence>